<name>A0A9D1GMQ1_9BACT</name>
<dbReference type="AlphaFoldDB" id="A0A9D1GMQ1"/>
<protein>
    <submittedName>
        <fullName evidence="2">Uncharacterized protein</fullName>
    </submittedName>
</protein>
<feature type="chain" id="PRO_5038691377" evidence="1">
    <location>
        <begin position="26"/>
        <end position="329"/>
    </location>
</feature>
<dbReference type="EMBL" id="DVLC01000045">
    <property type="protein sequence ID" value="HIT46701.1"/>
    <property type="molecule type" value="Genomic_DNA"/>
</dbReference>
<gene>
    <name evidence="2" type="ORF">IAC35_02450</name>
</gene>
<feature type="signal peptide" evidence="1">
    <location>
        <begin position="1"/>
        <end position="25"/>
    </location>
</feature>
<organism evidence="2 3">
    <name type="scientific">Candidatus Cryptobacteroides merdipullorum</name>
    <dbReference type="NCBI Taxonomy" id="2840771"/>
    <lineage>
        <taxon>Bacteria</taxon>
        <taxon>Pseudomonadati</taxon>
        <taxon>Bacteroidota</taxon>
        <taxon>Bacteroidia</taxon>
        <taxon>Bacteroidales</taxon>
        <taxon>Candidatus Cryptobacteroides</taxon>
    </lineage>
</organism>
<comment type="caution">
    <text evidence="2">The sequence shown here is derived from an EMBL/GenBank/DDBJ whole genome shotgun (WGS) entry which is preliminary data.</text>
</comment>
<reference evidence="2" key="2">
    <citation type="journal article" date="2021" name="PeerJ">
        <title>Extensive microbial diversity within the chicken gut microbiome revealed by metagenomics and culture.</title>
        <authorList>
            <person name="Gilroy R."/>
            <person name="Ravi A."/>
            <person name="Getino M."/>
            <person name="Pursley I."/>
            <person name="Horton D.L."/>
            <person name="Alikhan N.F."/>
            <person name="Baker D."/>
            <person name="Gharbi K."/>
            <person name="Hall N."/>
            <person name="Watson M."/>
            <person name="Adriaenssens E.M."/>
            <person name="Foster-Nyarko E."/>
            <person name="Jarju S."/>
            <person name="Secka A."/>
            <person name="Antonio M."/>
            <person name="Oren A."/>
            <person name="Chaudhuri R.R."/>
            <person name="La Ragione R."/>
            <person name="Hildebrand F."/>
            <person name="Pallen M.J."/>
        </authorList>
    </citation>
    <scope>NUCLEOTIDE SEQUENCE</scope>
    <source>
        <strain evidence="2">ChiHecec2B26-709</strain>
    </source>
</reference>
<proteinExistence type="predicted"/>
<evidence type="ECO:0000313" key="3">
    <source>
        <dbReference type="Proteomes" id="UP000886881"/>
    </source>
</evidence>
<evidence type="ECO:0000256" key="1">
    <source>
        <dbReference type="SAM" id="SignalP"/>
    </source>
</evidence>
<evidence type="ECO:0000313" key="2">
    <source>
        <dbReference type="EMBL" id="HIT46701.1"/>
    </source>
</evidence>
<dbReference type="Proteomes" id="UP000886881">
    <property type="component" value="Unassembled WGS sequence"/>
</dbReference>
<sequence>MKKKTAVFLPALAFMTAVLMNPASAAGADGGQLTVAARFDLADSSSFEMHRTVTEFDGESGEQTYGITVQFVLKVTEVTERWYDMECRLTDFSVDEVPDRILYDAFTSVLDYAWNGMSGLSVTLRTDTEGRVTRVLNSGEVYRKARAAYDSACKESRYMNSVADAGVDVRRILRADDSYEFAKGIIEDVKALFQLYGNAFAEGETRRHSDQTKDSCESDTSTSLLLDRNSGEYVIFVNADNYIPYFEVESQATDLAGECFNDEVARRLRVISAEEPDRSDRNYAVYNSQLYFRFSSDGWPQEIVSEETTRIVGAGRTERTSVTKLSEKM</sequence>
<reference evidence="2" key="1">
    <citation type="submission" date="2020-10" db="EMBL/GenBank/DDBJ databases">
        <authorList>
            <person name="Gilroy R."/>
        </authorList>
    </citation>
    <scope>NUCLEOTIDE SEQUENCE</scope>
    <source>
        <strain evidence="2">ChiHecec2B26-709</strain>
    </source>
</reference>
<keyword evidence="1" id="KW-0732">Signal</keyword>
<accession>A0A9D1GMQ1</accession>